<evidence type="ECO:0000256" key="6">
    <source>
        <dbReference type="ARBA" id="ARBA00023136"/>
    </source>
</evidence>
<dbReference type="CDD" id="cd03300">
    <property type="entry name" value="ABC_PotA_N"/>
    <property type="match status" value="1"/>
</dbReference>
<dbReference type="FunFam" id="3.40.50.300:FF:000133">
    <property type="entry name" value="Spermidine/putrescine import ATP-binding protein PotA"/>
    <property type="match status" value="1"/>
</dbReference>
<keyword evidence="6 7" id="KW-0472">Membrane</keyword>
<comment type="caution">
    <text evidence="9">The sequence shown here is derived from an EMBL/GenBank/DDBJ whole genome shotgun (WGS) entry which is preliminary data.</text>
</comment>
<dbReference type="NCBIfam" id="TIGR01187">
    <property type="entry name" value="potA"/>
    <property type="match status" value="1"/>
</dbReference>
<dbReference type="InterPro" id="IPR003439">
    <property type="entry name" value="ABC_transporter-like_ATP-bd"/>
</dbReference>
<dbReference type="InterPro" id="IPR013611">
    <property type="entry name" value="Transp-assoc_OB_typ2"/>
</dbReference>
<evidence type="ECO:0000256" key="4">
    <source>
        <dbReference type="ARBA" id="ARBA00022840"/>
    </source>
</evidence>
<keyword evidence="2 7" id="KW-1003">Cell membrane</keyword>
<organism evidence="9 10">
    <name type="scientific">Brevifollis gellanilyticus</name>
    <dbReference type="NCBI Taxonomy" id="748831"/>
    <lineage>
        <taxon>Bacteria</taxon>
        <taxon>Pseudomonadati</taxon>
        <taxon>Verrucomicrobiota</taxon>
        <taxon>Verrucomicrobiia</taxon>
        <taxon>Verrucomicrobiales</taxon>
        <taxon>Verrucomicrobiaceae</taxon>
    </lineage>
</organism>
<keyword evidence="10" id="KW-1185">Reference proteome</keyword>
<dbReference type="AlphaFoldDB" id="A0A512MH96"/>
<evidence type="ECO:0000313" key="10">
    <source>
        <dbReference type="Proteomes" id="UP000321577"/>
    </source>
</evidence>
<reference evidence="9 10" key="1">
    <citation type="submission" date="2019-07" db="EMBL/GenBank/DDBJ databases">
        <title>Whole genome shotgun sequence of Brevifollis gellanilyticus NBRC 108608.</title>
        <authorList>
            <person name="Hosoyama A."/>
            <person name="Uohara A."/>
            <person name="Ohji S."/>
            <person name="Ichikawa N."/>
        </authorList>
    </citation>
    <scope>NUCLEOTIDE SEQUENCE [LARGE SCALE GENOMIC DNA]</scope>
    <source>
        <strain evidence="9 10">NBRC 108608</strain>
    </source>
</reference>
<dbReference type="InterPro" id="IPR008995">
    <property type="entry name" value="Mo/tungstate-bd_C_term_dom"/>
</dbReference>
<dbReference type="PROSITE" id="PS50893">
    <property type="entry name" value="ABC_TRANSPORTER_2"/>
    <property type="match status" value="1"/>
</dbReference>
<dbReference type="InterPro" id="IPR027417">
    <property type="entry name" value="P-loop_NTPase"/>
</dbReference>
<dbReference type="InterPro" id="IPR005893">
    <property type="entry name" value="PotA-like"/>
</dbReference>
<comment type="catalytic activity">
    <reaction evidence="7">
        <text>ATP + H2O + polyamine-[polyamine-binding protein]Side 1 = ADP + phosphate + polyamineSide 2 + [polyamine-binding protein]Side 1.</text>
        <dbReference type="EC" id="7.6.2.11"/>
    </reaction>
</comment>
<dbReference type="RefSeq" id="WP_170267097.1">
    <property type="nucleotide sequence ID" value="NZ_BKAG01000071.1"/>
</dbReference>
<dbReference type="SMART" id="SM00382">
    <property type="entry name" value="AAA"/>
    <property type="match status" value="1"/>
</dbReference>
<gene>
    <name evidence="9" type="primary">potA2</name>
    <name evidence="7" type="synonym">potA</name>
    <name evidence="9" type="ORF">BGE01nite_53870</name>
</gene>
<dbReference type="GO" id="GO:0043190">
    <property type="term" value="C:ATP-binding cassette (ABC) transporter complex"/>
    <property type="evidence" value="ECO:0007669"/>
    <property type="project" value="InterPro"/>
</dbReference>
<evidence type="ECO:0000256" key="1">
    <source>
        <dbReference type="ARBA" id="ARBA00022448"/>
    </source>
</evidence>
<protein>
    <recommendedName>
        <fullName evidence="7">Spermidine/putrescine import ATP-binding protein PotA</fullName>
        <ecNumber evidence="7">7.6.2.11</ecNumber>
    </recommendedName>
</protein>
<comment type="function">
    <text evidence="7">Part of the ABC transporter complex PotABCD involved in spermidine/putrescine import. Responsible for energy coupling to the transport system.</text>
</comment>
<keyword evidence="3 7" id="KW-0547">Nucleotide-binding</keyword>
<keyword evidence="1 7" id="KW-0813">Transport</keyword>
<evidence type="ECO:0000256" key="3">
    <source>
        <dbReference type="ARBA" id="ARBA00022741"/>
    </source>
</evidence>
<evidence type="ECO:0000259" key="8">
    <source>
        <dbReference type="PROSITE" id="PS50893"/>
    </source>
</evidence>
<dbReference type="InterPro" id="IPR050093">
    <property type="entry name" value="ABC_SmlMolc_Importer"/>
</dbReference>
<dbReference type="Gene3D" id="2.40.50.100">
    <property type="match status" value="1"/>
</dbReference>
<dbReference type="PROSITE" id="PS00211">
    <property type="entry name" value="ABC_TRANSPORTER_1"/>
    <property type="match status" value="1"/>
</dbReference>
<dbReference type="GO" id="GO:0015594">
    <property type="term" value="F:ABC-type putrescine transporter activity"/>
    <property type="evidence" value="ECO:0007669"/>
    <property type="project" value="InterPro"/>
</dbReference>
<evidence type="ECO:0000256" key="2">
    <source>
        <dbReference type="ARBA" id="ARBA00022475"/>
    </source>
</evidence>
<evidence type="ECO:0000256" key="5">
    <source>
        <dbReference type="ARBA" id="ARBA00022967"/>
    </source>
</evidence>
<dbReference type="InterPro" id="IPR017871">
    <property type="entry name" value="ABC_transporter-like_CS"/>
</dbReference>
<keyword evidence="4 7" id="KW-0067">ATP-binding</keyword>
<evidence type="ECO:0000256" key="7">
    <source>
        <dbReference type="RuleBase" id="RU364083"/>
    </source>
</evidence>
<dbReference type="SUPFAM" id="SSF52540">
    <property type="entry name" value="P-loop containing nucleoside triphosphate hydrolases"/>
    <property type="match status" value="1"/>
</dbReference>
<dbReference type="PANTHER" id="PTHR42781:SF4">
    <property type="entry name" value="SPERMIDINE_PUTRESCINE IMPORT ATP-BINDING PROTEIN POTA"/>
    <property type="match status" value="1"/>
</dbReference>
<dbReference type="Pfam" id="PF00005">
    <property type="entry name" value="ABC_tran"/>
    <property type="match status" value="1"/>
</dbReference>
<comment type="subunit">
    <text evidence="7">The complex is composed of two ATP-binding proteins (PotA), two transmembrane proteins (PotB and PotC) and a solute-binding protein (PotD).</text>
</comment>
<dbReference type="PANTHER" id="PTHR42781">
    <property type="entry name" value="SPERMIDINE/PUTRESCINE IMPORT ATP-BINDING PROTEIN POTA"/>
    <property type="match status" value="1"/>
</dbReference>
<sequence>MSEFLVIDQVSKSFGALRAVDAVSLHIGRGEVFSLLGPSGCGKTTLLRMLGGFEKPDSGRLLLAGQDITDLPPEKRPVNTVFQNYALFPHLSVWENIAFGLKMAGRSKPDVKAAVERMLAMTRLIDHASKRPAQLSGGQKQRVAIARALINEPQVLLLDEPLAALDLKLRQHMLSELNALHREVGTTFIYVTHDQGEALSLSDRIAVMNHGRVEQIASPTELYEAPANGFVAGFIGDANFLRGTVQEMMPGSFVRVQIDGLGRPAVMAGSDLKTGDAVRVMLRPESLHLSTEHPAASERANCFQAIVEEVIYFGAHERLRLRAGTQVLHAQRTRAHGHAAVSVGQSWWVSFQPEAGRVVEREGN</sequence>
<dbReference type="Pfam" id="PF08402">
    <property type="entry name" value="TOBE_2"/>
    <property type="match status" value="1"/>
</dbReference>
<evidence type="ECO:0000313" key="9">
    <source>
        <dbReference type="EMBL" id="GEP46096.1"/>
    </source>
</evidence>
<comment type="similarity">
    <text evidence="7">Belongs to the ABC transporter superfamily. Spermidine/putrescine importer (TC 3.A.1.11.1) family.</text>
</comment>
<feature type="domain" description="ABC transporter" evidence="8">
    <location>
        <begin position="5"/>
        <end position="235"/>
    </location>
</feature>
<dbReference type="GO" id="GO:0005524">
    <property type="term" value="F:ATP binding"/>
    <property type="evidence" value="ECO:0007669"/>
    <property type="project" value="UniProtKB-KW"/>
</dbReference>
<dbReference type="EMBL" id="BKAG01000071">
    <property type="protein sequence ID" value="GEP46096.1"/>
    <property type="molecule type" value="Genomic_DNA"/>
</dbReference>
<accession>A0A512MH96</accession>
<name>A0A512MH96_9BACT</name>
<dbReference type="GO" id="GO:0016887">
    <property type="term" value="F:ATP hydrolysis activity"/>
    <property type="evidence" value="ECO:0007669"/>
    <property type="project" value="InterPro"/>
</dbReference>
<dbReference type="SUPFAM" id="SSF50331">
    <property type="entry name" value="MOP-like"/>
    <property type="match status" value="1"/>
</dbReference>
<dbReference type="InterPro" id="IPR017879">
    <property type="entry name" value="PotA_ATP-bd"/>
</dbReference>
<proteinExistence type="inferred from homology"/>
<dbReference type="InterPro" id="IPR003593">
    <property type="entry name" value="AAA+_ATPase"/>
</dbReference>
<keyword evidence="5 7" id="KW-1278">Translocase</keyword>
<dbReference type="Gene3D" id="3.40.50.300">
    <property type="entry name" value="P-loop containing nucleotide triphosphate hydrolases"/>
    <property type="match status" value="1"/>
</dbReference>
<dbReference type="EC" id="7.6.2.11" evidence="7"/>
<dbReference type="Proteomes" id="UP000321577">
    <property type="component" value="Unassembled WGS sequence"/>
</dbReference>